<dbReference type="Pfam" id="PF12396">
    <property type="entry name" value="DUF3659"/>
    <property type="match status" value="1"/>
</dbReference>
<proteinExistence type="predicted"/>
<evidence type="ECO:0000256" key="1">
    <source>
        <dbReference type="SAM" id="MobiDB-lite"/>
    </source>
</evidence>
<dbReference type="InterPro" id="IPR022124">
    <property type="entry name" value="DUF3659"/>
</dbReference>
<dbReference type="Proteomes" id="UP000226192">
    <property type="component" value="Unassembled WGS sequence"/>
</dbReference>
<keyword evidence="3" id="KW-1185">Reference proteome</keyword>
<evidence type="ECO:0000313" key="2">
    <source>
        <dbReference type="EMBL" id="PHH60117.1"/>
    </source>
</evidence>
<feature type="region of interest" description="Disordered" evidence="1">
    <location>
        <begin position="121"/>
        <end position="166"/>
    </location>
</feature>
<comment type="caution">
    <text evidence="2">The sequence shown here is derived from an EMBL/GenBank/DDBJ whole genome shotgun (WGS) entry which is preliminary data.</text>
</comment>
<protein>
    <submittedName>
        <fullName evidence="2">Uncharacterized protein</fullName>
    </submittedName>
</protein>
<feature type="compositionally biased region" description="Low complexity" evidence="1">
    <location>
        <begin position="21"/>
        <end position="37"/>
    </location>
</feature>
<organism evidence="2 3">
    <name type="scientific">Ophiocordyceps australis</name>
    <dbReference type="NCBI Taxonomy" id="1399860"/>
    <lineage>
        <taxon>Eukaryota</taxon>
        <taxon>Fungi</taxon>
        <taxon>Dikarya</taxon>
        <taxon>Ascomycota</taxon>
        <taxon>Pezizomycotina</taxon>
        <taxon>Sordariomycetes</taxon>
        <taxon>Hypocreomycetidae</taxon>
        <taxon>Hypocreales</taxon>
        <taxon>Ophiocordycipitaceae</taxon>
        <taxon>Ophiocordyceps</taxon>
    </lineage>
</organism>
<gene>
    <name evidence="2" type="ORF">CDD81_2119</name>
</gene>
<feature type="compositionally biased region" description="Basic and acidic residues" evidence="1">
    <location>
        <begin position="125"/>
        <end position="136"/>
    </location>
</feature>
<evidence type="ECO:0000313" key="3">
    <source>
        <dbReference type="Proteomes" id="UP000226192"/>
    </source>
</evidence>
<dbReference type="EMBL" id="NJET01000163">
    <property type="protein sequence ID" value="PHH60117.1"/>
    <property type="molecule type" value="Genomic_DNA"/>
</dbReference>
<name>A0A2C5XUJ1_9HYPO</name>
<dbReference type="OrthoDB" id="3946749at2759"/>
<feature type="region of interest" description="Disordered" evidence="1">
    <location>
        <begin position="1"/>
        <end position="37"/>
    </location>
</feature>
<dbReference type="AlphaFoldDB" id="A0A2C5XUJ1"/>
<accession>A0A2C5XUJ1</accession>
<dbReference type="STRING" id="1399860.A0A2C5XUJ1"/>
<reference evidence="2 3" key="1">
    <citation type="submission" date="2017-06" db="EMBL/GenBank/DDBJ databases">
        <title>Ant-infecting Ophiocordyceps genomes reveal a high diversity of potential behavioral manipulation genes and a possible major role for enterotoxins.</title>
        <authorList>
            <person name="De Bekker C."/>
            <person name="Evans H.C."/>
            <person name="Brachmann A."/>
            <person name="Hughes D.P."/>
        </authorList>
    </citation>
    <scope>NUCLEOTIDE SEQUENCE [LARGE SCALE GENOMIC DNA]</scope>
    <source>
        <strain evidence="2 3">Map64</strain>
    </source>
</reference>
<sequence length="192" mass="20763">MSHPHDQDNPPDSTPSPQSPSTPSNPKISIPKIPPLSSLKDCHVDQFANIVTSKGIHLGRAQGDLPAMVGQPVSKNGEILDSEGNPVGFVSEVYDRPPLDSALRVDSVGNIYDQHGAIVGKMHTNHHDPNNVKDAQDSQNPQDSQQKEPNHSKPKPTNLATPSPSEIYLDVKSTHDGIQLIIKIPTVFSRDS</sequence>